<evidence type="ECO:0000313" key="1">
    <source>
        <dbReference type="EMBL" id="KAJ8915749.1"/>
    </source>
</evidence>
<dbReference type="AlphaFoldDB" id="A0AAV8VNZ2"/>
<evidence type="ECO:0000313" key="2">
    <source>
        <dbReference type="Proteomes" id="UP001159042"/>
    </source>
</evidence>
<gene>
    <name evidence="1" type="ORF">NQ315_004561</name>
</gene>
<comment type="caution">
    <text evidence="1">The sequence shown here is derived from an EMBL/GenBank/DDBJ whole genome shotgun (WGS) entry which is preliminary data.</text>
</comment>
<accession>A0AAV8VNZ2</accession>
<protein>
    <submittedName>
        <fullName evidence="1">Uncharacterized protein</fullName>
    </submittedName>
</protein>
<dbReference type="Proteomes" id="UP001159042">
    <property type="component" value="Unassembled WGS sequence"/>
</dbReference>
<reference evidence="1 2" key="1">
    <citation type="journal article" date="2023" name="Insect Mol. Biol.">
        <title>Genome sequencing provides insights into the evolution of gene families encoding plant cell wall-degrading enzymes in longhorned beetles.</title>
        <authorList>
            <person name="Shin N.R."/>
            <person name="Okamura Y."/>
            <person name="Kirsch R."/>
            <person name="Pauchet Y."/>
        </authorList>
    </citation>
    <scope>NUCLEOTIDE SEQUENCE [LARGE SCALE GENOMIC DNA]</scope>
    <source>
        <strain evidence="1">EAD_L_NR</strain>
    </source>
</reference>
<sequence length="106" mass="12476">MARIWELEKLDVSWEVQFILETPSGDGDKLEFRNSIVGDTNATKSKRRIIFWDCLHLVYIRLQQCHLRCNHILVICLQESSMENFHKKIMPDVDCSDYMLKKGLSC</sequence>
<keyword evidence="2" id="KW-1185">Reference proteome</keyword>
<organism evidence="1 2">
    <name type="scientific">Exocentrus adspersus</name>
    <dbReference type="NCBI Taxonomy" id="1586481"/>
    <lineage>
        <taxon>Eukaryota</taxon>
        <taxon>Metazoa</taxon>
        <taxon>Ecdysozoa</taxon>
        <taxon>Arthropoda</taxon>
        <taxon>Hexapoda</taxon>
        <taxon>Insecta</taxon>
        <taxon>Pterygota</taxon>
        <taxon>Neoptera</taxon>
        <taxon>Endopterygota</taxon>
        <taxon>Coleoptera</taxon>
        <taxon>Polyphaga</taxon>
        <taxon>Cucujiformia</taxon>
        <taxon>Chrysomeloidea</taxon>
        <taxon>Cerambycidae</taxon>
        <taxon>Lamiinae</taxon>
        <taxon>Acanthocinini</taxon>
        <taxon>Exocentrus</taxon>
    </lineage>
</organism>
<proteinExistence type="predicted"/>
<name>A0AAV8VNZ2_9CUCU</name>
<dbReference type="EMBL" id="JANEYG010000049">
    <property type="protein sequence ID" value="KAJ8915749.1"/>
    <property type="molecule type" value="Genomic_DNA"/>
</dbReference>